<dbReference type="RefSeq" id="XP_067150700.1">
    <property type="nucleotide sequence ID" value="XM_067294599.1"/>
</dbReference>
<feature type="compositionally biased region" description="Low complexity" evidence="4">
    <location>
        <begin position="572"/>
        <end position="583"/>
    </location>
</feature>
<evidence type="ECO:0000256" key="1">
    <source>
        <dbReference type="ARBA" id="ARBA00004123"/>
    </source>
</evidence>
<comment type="subcellular location">
    <subcellularLocation>
        <location evidence="1">Nucleus</location>
    </subcellularLocation>
</comment>
<dbReference type="SUPFAM" id="SSF46689">
    <property type="entry name" value="Homeodomain-like"/>
    <property type="match status" value="1"/>
</dbReference>
<dbReference type="InterPro" id="IPR006600">
    <property type="entry name" value="HTH_CenpB_DNA-bd_dom"/>
</dbReference>
<dbReference type="Pfam" id="PF03184">
    <property type="entry name" value="DDE_1"/>
    <property type="match status" value="1"/>
</dbReference>
<dbReference type="Pfam" id="PF03221">
    <property type="entry name" value="HTH_Tnp_Tc5"/>
    <property type="match status" value="1"/>
</dbReference>
<feature type="region of interest" description="Disordered" evidence="4">
    <location>
        <begin position="560"/>
        <end position="585"/>
    </location>
</feature>
<dbReference type="PANTHER" id="PTHR19303">
    <property type="entry name" value="TRANSPOSON"/>
    <property type="match status" value="1"/>
</dbReference>
<evidence type="ECO:0000313" key="6">
    <source>
        <dbReference type="Proteomes" id="UP001652627"/>
    </source>
</evidence>
<keyword evidence="6" id="KW-1185">Reference proteome</keyword>
<dbReference type="GeneID" id="136991624"/>
<name>A0ABM4EDE4_9AVES</name>
<evidence type="ECO:0000259" key="5">
    <source>
        <dbReference type="PROSITE" id="PS51253"/>
    </source>
</evidence>
<evidence type="ECO:0000256" key="4">
    <source>
        <dbReference type="SAM" id="MobiDB-lite"/>
    </source>
</evidence>
<dbReference type="InterPro" id="IPR050863">
    <property type="entry name" value="CenT-Element_Derived"/>
</dbReference>
<dbReference type="InterPro" id="IPR004875">
    <property type="entry name" value="DDE_SF_endonuclease_dom"/>
</dbReference>
<dbReference type="SMART" id="SM00674">
    <property type="entry name" value="CENPB"/>
    <property type="match status" value="1"/>
</dbReference>
<reference evidence="7" key="1">
    <citation type="submission" date="2025-08" db="UniProtKB">
        <authorList>
            <consortium name="RefSeq"/>
        </authorList>
    </citation>
    <scope>IDENTIFICATION</scope>
    <source>
        <tissue evidence="7">Blood</tissue>
    </source>
</reference>
<gene>
    <name evidence="7" type="primary">LOC136991624</name>
</gene>
<feature type="domain" description="HTH CENPB-type" evidence="5">
    <location>
        <begin position="70"/>
        <end position="153"/>
    </location>
</feature>
<dbReference type="PANTHER" id="PTHR19303:SF26">
    <property type="entry name" value="TIGGER TRANSPOSABLE ELEMENT-DERIVED PROTEIN 1"/>
    <property type="match status" value="1"/>
</dbReference>
<dbReference type="PROSITE" id="PS51253">
    <property type="entry name" value="HTH_CENPB"/>
    <property type="match status" value="1"/>
</dbReference>
<dbReference type="Pfam" id="PF04218">
    <property type="entry name" value="CENP-B_N"/>
    <property type="match status" value="1"/>
</dbReference>
<evidence type="ECO:0000256" key="2">
    <source>
        <dbReference type="ARBA" id="ARBA00023125"/>
    </source>
</evidence>
<keyword evidence="3" id="KW-0539">Nucleus</keyword>
<dbReference type="Proteomes" id="UP001652627">
    <property type="component" value="Chromosome 3"/>
</dbReference>
<dbReference type="InterPro" id="IPR007889">
    <property type="entry name" value="HTH_Psq"/>
</dbReference>
<sequence>MASKCSSERKSLTSLTLNQKLEMMKLSEEGTSKDKTGQKRGLLHPTVSQVVKAKEKVLKEIRSATPVNTRMIRKRNSLIADMEKVLVVWIEDQTSHNIPKYLALSQSRIQSKALTLFNSVKAERGEEAAEEKFEASRGWFMKFKERSRLHNIKVQGEAASADVEAAASYPEDLAKSTDEGGYTKQQIFNVDETAFYRKKMPSRTFIAREEQSMPGFKASKDRLTLLLGANAAGDFKLKPMLIYHSENPRTLKNYAKSTLPVLYKWNNKACMTAHLFTTWFTEYFKPTVETSCSEKKTHLKIFLLIDKAPGHPRALMEMYNEIHVAFMPANTTSILRPVDQGVILSFKSYYLRDTFRKARAAIDSDSSDGSGQSKLKTFWKGFTILDAIRKICDSWEEVKISTLTGVWKKLIPALMDDLKGFKTSVEEVTTNVVEIARELELEVEPEGVTELLQFHDKTLTGEELLLMDEQRKWFLEMESTPGEDAVNIVQMTTKDLEDYINLVDKAAAGLERIDSNFERSPIVGKVLSNSIARYREILRERKSQLMRQTSLLSYFKKLPQPPEPSAATTLISQQPSPSRQDSPSAKRLRLVEGSDDGSHFLAIKYFLLRYLHWFFRHNAIAHLIGYSIV</sequence>
<evidence type="ECO:0000313" key="7">
    <source>
        <dbReference type="RefSeq" id="XP_067150700.1"/>
    </source>
</evidence>
<dbReference type="InterPro" id="IPR009057">
    <property type="entry name" value="Homeodomain-like_sf"/>
</dbReference>
<proteinExistence type="predicted"/>
<accession>A0ABM4EDE4</accession>
<evidence type="ECO:0000256" key="3">
    <source>
        <dbReference type="ARBA" id="ARBA00023242"/>
    </source>
</evidence>
<organism evidence="6 7">
    <name type="scientific">Apteryx mantelli</name>
    <name type="common">North Island brown kiwi</name>
    <dbReference type="NCBI Taxonomy" id="2696672"/>
    <lineage>
        <taxon>Eukaryota</taxon>
        <taxon>Metazoa</taxon>
        <taxon>Chordata</taxon>
        <taxon>Craniata</taxon>
        <taxon>Vertebrata</taxon>
        <taxon>Euteleostomi</taxon>
        <taxon>Archelosauria</taxon>
        <taxon>Archosauria</taxon>
        <taxon>Dinosauria</taxon>
        <taxon>Saurischia</taxon>
        <taxon>Theropoda</taxon>
        <taxon>Coelurosauria</taxon>
        <taxon>Aves</taxon>
        <taxon>Palaeognathae</taxon>
        <taxon>Apterygiformes</taxon>
        <taxon>Apterygidae</taxon>
        <taxon>Apteryx</taxon>
    </lineage>
</organism>
<dbReference type="Gene3D" id="1.10.10.60">
    <property type="entry name" value="Homeodomain-like"/>
    <property type="match status" value="1"/>
</dbReference>
<protein>
    <submittedName>
        <fullName evidence="7">Tigger transposable element-derived protein 1-like</fullName>
    </submittedName>
</protein>
<keyword evidence="2" id="KW-0238">DNA-binding</keyword>